<reference evidence="4 5" key="1">
    <citation type="submission" date="2017-07" db="EMBL/GenBank/DDBJ databases">
        <title>Genome Sequence of Sulfitobacter pseudonitzschiae Strain SMR1 Isolated from a culture of the Diatom Skeletonema marinoi.</title>
        <authorList>
            <person name="Topel M."/>
            <person name="Pinder M.I.M."/>
            <person name="Johansson O.N."/>
            <person name="Kourtchenko O."/>
            <person name="Godhe A."/>
            <person name="Clarke A.K."/>
        </authorList>
    </citation>
    <scope>NUCLEOTIDE SEQUENCE [LARGE SCALE GENOMIC DNA]</scope>
    <source>
        <strain evidence="4 5">SMR1</strain>
    </source>
</reference>
<name>A0A221JXI8_9RHOB</name>
<sequence>MRLRYWTALAAVVCVGLTLREVRQAQTPVVSAAPAPVEVQNGGQSVQTDADHSDLAPSSDTALNDEGQKPPPSDDDGTKWSRAVKPGESLDILLAEAGLDAAIRADISRAIGSEFDLKSLKPGHRLALEIASDGLPQNATLEVDDGVNIQAVFGTVPSVRVLPPTLETFRQAGEAEIGNSIYAALDDADIPTRFATDLELVFAGTLDLRRELVGGERLRVAWRENRLDDRVIGEPTIDFAELDLGGVRYEVVWPSDDSRRTSILKDGHQLLAFDQPIKGARLSSAFGKREHPIHGYVRMHNGVDFAAEHGATVHATQSGRVSFIGERSGFGLMIEVEHAQDIQTIYAHLSAVNDALEVGQKIGVGHEIGSVGSTGTSTAPHLHYEVRVGGRPVPPITDARLSGIDGETSDRLDASVSVDEARDALSRLLATDG</sequence>
<keyword evidence="4" id="KW-0378">Hydrolase</keyword>
<evidence type="ECO:0000313" key="4">
    <source>
        <dbReference type="EMBL" id="ASM71317.1"/>
    </source>
</evidence>
<organism evidence="4 5">
    <name type="scientific">Pseudosulfitobacter pseudonitzschiae</name>
    <dbReference type="NCBI Taxonomy" id="1402135"/>
    <lineage>
        <taxon>Bacteria</taxon>
        <taxon>Pseudomonadati</taxon>
        <taxon>Pseudomonadota</taxon>
        <taxon>Alphaproteobacteria</taxon>
        <taxon>Rhodobacterales</taxon>
        <taxon>Roseobacteraceae</taxon>
        <taxon>Pseudosulfitobacter</taxon>
    </lineage>
</organism>
<dbReference type="InterPro" id="IPR050570">
    <property type="entry name" value="Cell_wall_metabolism_enzyme"/>
</dbReference>
<evidence type="ECO:0000256" key="1">
    <source>
        <dbReference type="ARBA" id="ARBA00022729"/>
    </source>
</evidence>
<feature type="region of interest" description="Disordered" evidence="2">
    <location>
        <begin position="35"/>
        <end position="82"/>
    </location>
</feature>
<evidence type="ECO:0000313" key="5">
    <source>
        <dbReference type="Proteomes" id="UP000199754"/>
    </source>
</evidence>
<dbReference type="EC" id="3.4.24.-" evidence="4"/>
<keyword evidence="1" id="KW-0732">Signal</keyword>
<accession>A0A221JXI8</accession>
<dbReference type="OrthoDB" id="9805070at2"/>
<dbReference type="GO" id="GO:0004222">
    <property type="term" value="F:metalloendopeptidase activity"/>
    <property type="evidence" value="ECO:0007669"/>
    <property type="project" value="TreeGrafter"/>
</dbReference>
<dbReference type="RefSeq" id="WP_089419399.1">
    <property type="nucleotide sequence ID" value="NZ_CP022415.1"/>
</dbReference>
<dbReference type="CDD" id="cd12797">
    <property type="entry name" value="M23_peptidase"/>
    <property type="match status" value="1"/>
</dbReference>
<protein>
    <submittedName>
        <fullName evidence="4">Murein DD-endopeptidase MepM</fullName>
        <ecNumber evidence="4">3.4.24.-</ecNumber>
    </submittedName>
</protein>
<dbReference type="PANTHER" id="PTHR21666:SF289">
    <property type="entry name" value="L-ALA--D-GLU ENDOPEPTIDASE"/>
    <property type="match status" value="1"/>
</dbReference>
<gene>
    <name evidence="4" type="primary">mepM</name>
    <name evidence="4" type="ORF">SULPSESMR1_00483</name>
</gene>
<dbReference type="EMBL" id="CP022415">
    <property type="protein sequence ID" value="ASM71317.1"/>
    <property type="molecule type" value="Genomic_DNA"/>
</dbReference>
<dbReference type="AlphaFoldDB" id="A0A221JXI8"/>
<evidence type="ECO:0000259" key="3">
    <source>
        <dbReference type="Pfam" id="PF01551"/>
    </source>
</evidence>
<dbReference type="SUPFAM" id="SSF51261">
    <property type="entry name" value="Duplicated hybrid motif"/>
    <property type="match status" value="1"/>
</dbReference>
<evidence type="ECO:0000256" key="2">
    <source>
        <dbReference type="SAM" id="MobiDB-lite"/>
    </source>
</evidence>
<proteinExistence type="predicted"/>
<dbReference type="PANTHER" id="PTHR21666">
    <property type="entry name" value="PEPTIDASE-RELATED"/>
    <property type="match status" value="1"/>
</dbReference>
<dbReference type="KEGG" id="spse:SULPSESMR1_00483"/>
<keyword evidence="5" id="KW-1185">Reference proteome</keyword>
<dbReference type="InterPro" id="IPR011055">
    <property type="entry name" value="Dup_hybrid_motif"/>
</dbReference>
<feature type="domain" description="M23ase beta-sheet core" evidence="3">
    <location>
        <begin position="298"/>
        <end position="395"/>
    </location>
</feature>
<dbReference type="InterPro" id="IPR016047">
    <property type="entry name" value="M23ase_b-sheet_dom"/>
</dbReference>
<dbReference type="Proteomes" id="UP000199754">
    <property type="component" value="Chromosome"/>
</dbReference>
<dbReference type="Gene3D" id="2.70.70.10">
    <property type="entry name" value="Glucose Permease (Domain IIA)"/>
    <property type="match status" value="1"/>
</dbReference>
<dbReference type="Pfam" id="PF01551">
    <property type="entry name" value="Peptidase_M23"/>
    <property type="match status" value="1"/>
</dbReference>
<dbReference type="Gene3D" id="3.10.450.350">
    <property type="match status" value="1"/>
</dbReference>